<dbReference type="RefSeq" id="WP_420493954.1">
    <property type="nucleotide sequence ID" value="NZ_CP124577.1"/>
</dbReference>
<dbReference type="EMBL" id="CP124577">
    <property type="protein sequence ID" value="WZE66400.1"/>
    <property type="molecule type" value="Genomic_DNA"/>
</dbReference>
<feature type="transmembrane region" description="Helical" evidence="2">
    <location>
        <begin position="7"/>
        <end position="28"/>
    </location>
</feature>
<dbReference type="Pfam" id="PF19092">
    <property type="entry name" value="DUF5780"/>
    <property type="match status" value="1"/>
</dbReference>
<keyword evidence="2" id="KW-0812">Transmembrane</keyword>
<name>A0AAU6R8D4_9STAP</name>
<accession>A0AAU6R8D4</accession>
<reference evidence="4" key="1">
    <citation type="submission" date="2023-04" db="EMBL/GenBank/DDBJ databases">
        <title>Macrococci isolated from food, foodproducing animals, and human clinical materials.</title>
        <authorList>
            <person name="Maslanova I."/>
            <person name="Svec P."/>
            <person name="Sedlacek I."/>
            <person name="Novakova D."/>
            <person name="Keller J.E."/>
            <person name="Schwendener S."/>
            <person name="Finstrlova A."/>
            <person name="Botka T."/>
            <person name="Kovarovic V."/>
            <person name="Petras P."/>
            <person name="Perreten V."/>
            <person name="Pantucek R."/>
        </authorList>
    </citation>
    <scope>NUCLEOTIDE SEQUENCE</scope>
    <source>
        <strain evidence="4">NRL/St 21/332</strain>
    </source>
</reference>
<evidence type="ECO:0000259" key="3">
    <source>
        <dbReference type="Pfam" id="PF19092"/>
    </source>
</evidence>
<evidence type="ECO:0000256" key="1">
    <source>
        <dbReference type="SAM" id="MobiDB-lite"/>
    </source>
</evidence>
<dbReference type="AlphaFoldDB" id="A0AAU6R8D4"/>
<dbReference type="InterPro" id="IPR043939">
    <property type="entry name" value="DUF5780"/>
</dbReference>
<keyword evidence="2" id="KW-0472">Membrane</keyword>
<protein>
    <submittedName>
        <fullName evidence="4">DUF5780 domain-containing protein</fullName>
    </submittedName>
</protein>
<gene>
    <name evidence="4" type="ORF">QA541_09355</name>
</gene>
<feature type="domain" description="DUF5780" evidence="3">
    <location>
        <begin position="91"/>
        <end position="197"/>
    </location>
</feature>
<evidence type="ECO:0000256" key="2">
    <source>
        <dbReference type="SAM" id="Phobius"/>
    </source>
</evidence>
<organism evidence="4">
    <name type="scientific">Macrococcus psychrotolerans</name>
    <dbReference type="NCBI Taxonomy" id="3039389"/>
    <lineage>
        <taxon>Bacteria</taxon>
        <taxon>Bacillati</taxon>
        <taxon>Bacillota</taxon>
        <taxon>Bacilli</taxon>
        <taxon>Bacillales</taxon>
        <taxon>Staphylococcaceae</taxon>
        <taxon>Macrococcus</taxon>
    </lineage>
</organism>
<sequence>MFSFKRIMTVVIAIALLGIFGIISIPYVKGEREVFKSEKVNEQKSKTSETKKEEKSAASKLEEALKKQDVYAFDAKYVVQHDDLKALYPDMLQALVKNNTNKDIRDIQYGFVAWDKNGLPIKIKGSIDFGKSYLRGVNGDAVNIPAKGEFGKAHGFEIEANLGIDTFKPVVVSYTDFEGKKWDNPSLDEFMKVYEGKRLKDIKDGKKYVFYRNGKTKQPEKSETATLSEDLDPKKLDEISKNIEEKSKISKEELEAYLAYLRLMGFIAYLDAYEALYGIDDIYGYYEVEETDPSDYNFDDYDFEDYEEDDVDSSESDTEEWTDTEEDYDTEEEYDTESEEEDTDEPVTEESIEEETMEDETIEEETIEDEIIEEESSEEEPEEPSEETYDSETSVEEDTVE</sequence>
<keyword evidence="2" id="KW-1133">Transmembrane helix</keyword>
<feature type="region of interest" description="Disordered" evidence="1">
    <location>
        <begin position="307"/>
        <end position="401"/>
    </location>
</feature>
<proteinExistence type="predicted"/>
<evidence type="ECO:0000313" key="4">
    <source>
        <dbReference type="EMBL" id="WZE66400.1"/>
    </source>
</evidence>